<accession>A0A0F9NRY4</accession>
<evidence type="ECO:0000256" key="1">
    <source>
        <dbReference type="SAM" id="MobiDB-lite"/>
    </source>
</evidence>
<name>A0A0F9NRY4_9ZZZZ</name>
<gene>
    <name evidence="2" type="ORF">LCGC14_1303170</name>
</gene>
<organism evidence="2">
    <name type="scientific">marine sediment metagenome</name>
    <dbReference type="NCBI Taxonomy" id="412755"/>
    <lineage>
        <taxon>unclassified sequences</taxon>
        <taxon>metagenomes</taxon>
        <taxon>ecological metagenomes</taxon>
    </lineage>
</organism>
<feature type="region of interest" description="Disordered" evidence="1">
    <location>
        <begin position="31"/>
        <end position="71"/>
    </location>
</feature>
<proteinExistence type="predicted"/>
<dbReference type="EMBL" id="LAZR01007624">
    <property type="protein sequence ID" value="KKM84042.1"/>
    <property type="molecule type" value="Genomic_DNA"/>
</dbReference>
<feature type="compositionally biased region" description="Basic and acidic residues" evidence="1">
    <location>
        <begin position="52"/>
        <end position="71"/>
    </location>
</feature>
<comment type="caution">
    <text evidence="2">The sequence shown here is derived from an EMBL/GenBank/DDBJ whole genome shotgun (WGS) entry which is preliminary data.</text>
</comment>
<sequence length="71" mass="8298">MNKFYKILRFILLIVSCGFYTLHVGAVECPGHPKGPSEIEEEQERERRKKDPTRELGDENQKKEILSKSSY</sequence>
<evidence type="ECO:0000313" key="2">
    <source>
        <dbReference type="EMBL" id="KKM84042.1"/>
    </source>
</evidence>
<dbReference type="AlphaFoldDB" id="A0A0F9NRY4"/>
<protein>
    <submittedName>
        <fullName evidence="2">Uncharacterized protein</fullName>
    </submittedName>
</protein>
<reference evidence="2" key="1">
    <citation type="journal article" date="2015" name="Nature">
        <title>Complex archaea that bridge the gap between prokaryotes and eukaryotes.</title>
        <authorList>
            <person name="Spang A."/>
            <person name="Saw J.H."/>
            <person name="Jorgensen S.L."/>
            <person name="Zaremba-Niedzwiedzka K."/>
            <person name="Martijn J."/>
            <person name="Lind A.E."/>
            <person name="van Eijk R."/>
            <person name="Schleper C."/>
            <person name="Guy L."/>
            <person name="Ettema T.J."/>
        </authorList>
    </citation>
    <scope>NUCLEOTIDE SEQUENCE</scope>
</reference>